<dbReference type="RefSeq" id="WP_011395853.1">
    <property type="nucleotide sequence ID" value="NC_007645.1"/>
</dbReference>
<dbReference type="HOGENOM" id="CLU_057655_0_0_6"/>
<evidence type="ECO:0000313" key="6">
    <source>
        <dbReference type="Proteomes" id="UP000000238"/>
    </source>
</evidence>
<evidence type="ECO:0000256" key="1">
    <source>
        <dbReference type="ARBA" id="ARBA00022503"/>
    </source>
</evidence>
<keyword evidence="6" id="KW-1185">Reference proteome</keyword>
<evidence type="ECO:0000313" key="5">
    <source>
        <dbReference type="EMBL" id="ABC28782.1"/>
    </source>
</evidence>
<evidence type="ECO:0000256" key="3">
    <source>
        <dbReference type="ARBA" id="ARBA00023315"/>
    </source>
</evidence>
<dbReference type="Pfam" id="PF04958">
    <property type="entry name" value="AstA"/>
    <property type="match status" value="1"/>
</dbReference>
<dbReference type="InterPro" id="IPR007041">
    <property type="entry name" value="Arg_succinylTrfase_AstA/AruG"/>
</dbReference>
<reference evidence="5 6" key="1">
    <citation type="journal article" date="2005" name="Nucleic Acids Res.">
        <title>Genomic blueprint of Hahella chejuensis, a marine microbe producing an algicidal agent.</title>
        <authorList>
            <person name="Jeong H."/>
            <person name="Yim J.H."/>
            <person name="Lee C."/>
            <person name="Choi S.-H."/>
            <person name="Park Y.K."/>
            <person name="Yoon S.H."/>
            <person name="Hur C.-G."/>
            <person name="Kang H.-Y."/>
            <person name="Kim D."/>
            <person name="Lee H.H."/>
            <person name="Park K.H."/>
            <person name="Park S.-H."/>
            <person name="Park H.-S."/>
            <person name="Lee H.K."/>
            <person name="Oh T.K."/>
            <person name="Kim J.F."/>
        </authorList>
    </citation>
    <scope>NUCLEOTIDE SEQUENCE [LARGE SCALE GENOMIC DNA]</scope>
    <source>
        <strain evidence="5 6">KCTC 2396</strain>
    </source>
</reference>
<dbReference type="eggNOG" id="COG3138">
    <property type="taxonomic scope" value="Bacteria"/>
</dbReference>
<keyword evidence="3 5" id="KW-0012">Acyltransferase</keyword>
<dbReference type="PANTHER" id="PTHR30420:SF1">
    <property type="entry name" value="ARGININE N-SUCCINYLTRANSFERASE"/>
    <property type="match status" value="1"/>
</dbReference>
<dbReference type="GO" id="GO:0006527">
    <property type="term" value="P:L-arginine catabolic process"/>
    <property type="evidence" value="ECO:0007669"/>
    <property type="project" value="UniProtKB-UniRule"/>
</dbReference>
<dbReference type="AlphaFoldDB" id="Q2SKP2"/>
<dbReference type="NCBIfam" id="TIGR03244">
    <property type="entry name" value="arg_catab_AstA"/>
    <property type="match status" value="1"/>
</dbReference>
<dbReference type="GO" id="GO:0008791">
    <property type="term" value="F:arginine N-succinyltransferase activity"/>
    <property type="evidence" value="ECO:0007669"/>
    <property type="project" value="UniProtKB-UniRule"/>
</dbReference>
<gene>
    <name evidence="5" type="primary">aruG</name>
    <name evidence="5" type="ordered locus">HCH_01949</name>
</gene>
<dbReference type="NCBIfam" id="TIGR03243">
    <property type="entry name" value="arg_catab_AOST"/>
    <property type="match status" value="1"/>
</dbReference>
<dbReference type="EMBL" id="CP000155">
    <property type="protein sequence ID" value="ABC28782.1"/>
    <property type="molecule type" value="Genomic_DNA"/>
</dbReference>
<dbReference type="PANTHER" id="PTHR30420">
    <property type="entry name" value="N-SUCCINYLARGININE DIHYDROLASE"/>
    <property type="match status" value="1"/>
</dbReference>
<evidence type="ECO:0000256" key="2">
    <source>
        <dbReference type="ARBA" id="ARBA00022679"/>
    </source>
</evidence>
<dbReference type="STRING" id="349521.HCH_01949"/>
<dbReference type="SUPFAM" id="SSF55729">
    <property type="entry name" value="Acyl-CoA N-acyltransferases (Nat)"/>
    <property type="match status" value="1"/>
</dbReference>
<accession>Q2SKP2</accession>
<dbReference type="KEGG" id="hch:HCH_01949"/>
<sequence>MMIIRPISGKDLDAVYELAKSAGIGVTTLPANRELLSQRIEESERSFSERIEQEHAYYMFGLEDTEAGTIVGVSAIKARVGLDEVWYNYRVSTTVNASKELGIHKQTPTLYLTNDMTNCSEICTLFLHEKYRNSFNGQLLSKCRFLFLADFSERFSNKIFAEMRGYTNEQGQSPFWEDLGRKFFSLEFSQADYLSGIGNKAFIAELMPKYPIYVPFFSQEARDVIGRVHEHTRPALAMLESEGFNFNGLVDIFDAGPLVESFVHGIRSVRDSAKRFVMPVQKTGAGDIAEPYMISNRSFSNFRVGLLDSDQIKSDTVSLNHDLMDHLQLGAGDTVRVVALKAKRSDA</sequence>
<evidence type="ECO:0000256" key="4">
    <source>
        <dbReference type="NCBIfam" id="TIGR03244"/>
    </source>
</evidence>
<keyword evidence="1" id="KW-0056">Arginine metabolism</keyword>
<protein>
    <recommendedName>
        <fullName evidence="4">Arginine N-succinyltransferase</fullName>
        <ecNumber evidence="4">2.3.1.109</ecNumber>
    </recommendedName>
</protein>
<dbReference type="Proteomes" id="UP000000238">
    <property type="component" value="Chromosome"/>
</dbReference>
<organism evidence="5 6">
    <name type="scientific">Hahella chejuensis (strain KCTC 2396)</name>
    <dbReference type="NCBI Taxonomy" id="349521"/>
    <lineage>
        <taxon>Bacteria</taxon>
        <taxon>Pseudomonadati</taxon>
        <taxon>Pseudomonadota</taxon>
        <taxon>Gammaproteobacteria</taxon>
        <taxon>Oceanospirillales</taxon>
        <taxon>Hahellaceae</taxon>
        <taxon>Hahella</taxon>
    </lineage>
</organism>
<dbReference type="EC" id="2.3.1.109" evidence="4"/>
<keyword evidence="2 5" id="KW-0808">Transferase</keyword>
<dbReference type="InterPro" id="IPR017650">
    <property type="entry name" value="Arginine_N-succinylTrfase"/>
</dbReference>
<proteinExistence type="predicted"/>
<name>Q2SKP2_HAHCH</name>
<dbReference type="InterPro" id="IPR016181">
    <property type="entry name" value="Acyl_CoA_acyltransferase"/>
</dbReference>
<dbReference type="Gene3D" id="2.40.40.20">
    <property type="match status" value="1"/>
</dbReference>
<dbReference type="OrthoDB" id="21121at2"/>